<dbReference type="AlphaFoldDB" id="A0A1I1BRN0"/>
<dbReference type="Gene3D" id="3.40.50.300">
    <property type="entry name" value="P-loop containing nucleotide triphosphate hydrolases"/>
    <property type="match status" value="1"/>
</dbReference>
<proteinExistence type="predicted"/>
<dbReference type="Gene3D" id="3.40.50.10810">
    <property type="entry name" value="Tandem AAA-ATPase domain"/>
    <property type="match status" value="1"/>
</dbReference>
<dbReference type="InterPro" id="IPR038718">
    <property type="entry name" value="SNF2-like_sf"/>
</dbReference>
<dbReference type="GO" id="GO:0016787">
    <property type="term" value="F:hydrolase activity"/>
    <property type="evidence" value="ECO:0007669"/>
    <property type="project" value="UniProtKB-KW"/>
</dbReference>
<dbReference type="EMBL" id="FOKG01000016">
    <property type="protein sequence ID" value="SFB52817.1"/>
    <property type="molecule type" value="Genomic_DNA"/>
</dbReference>
<dbReference type="PANTHER" id="PTHR45766">
    <property type="entry name" value="DNA ANNEALING HELICASE AND ENDONUCLEASE ZRANB3 FAMILY MEMBER"/>
    <property type="match status" value="1"/>
</dbReference>
<dbReference type="InterPro" id="IPR000330">
    <property type="entry name" value="SNF2_N"/>
</dbReference>
<dbReference type="Proteomes" id="UP000243799">
    <property type="component" value="Unassembled WGS sequence"/>
</dbReference>
<dbReference type="GO" id="GO:0004386">
    <property type="term" value="F:helicase activity"/>
    <property type="evidence" value="ECO:0007669"/>
    <property type="project" value="UniProtKB-KW"/>
</dbReference>
<dbReference type="Pfam" id="PF00176">
    <property type="entry name" value="SNF2-rel_dom"/>
    <property type="match status" value="1"/>
</dbReference>
<dbReference type="SMART" id="SM00490">
    <property type="entry name" value="HELICc"/>
    <property type="match status" value="1"/>
</dbReference>
<accession>A0A1I1BRN0</accession>
<organism evidence="4 5">
    <name type="scientific">Amycolatopsis marina</name>
    <dbReference type="NCBI Taxonomy" id="490629"/>
    <lineage>
        <taxon>Bacteria</taxon>
        <taxon>Bacillati</taxon>
        <taxon>Actinomycetota</taxon>
        <taxon>Actinomycetes</taxon>
        <taxon>Pseudonocardiales</taxon>
        <taxon>Pseudonocardiaceae</taxon>
        <taxon>Amycolatopsis</taxon>
    </lineage>
</organism>
<dbReference type="GO" id="GO:0005524">
    <property type="term" value="F:ATP binding"/>
    <property type="evidence" value="ECO:0007669"/>
    <property type="project" value="InterPro"/>
</dbReference>
<protein>
    <submittedName>
        <fullName evidence="4">ATP-dependent helicase HepA</fullName>
    </submittedName>
</protein>
<dbReference type="PROSITE" id="PS51194">
    <property type="entry name" value="HELICASE_CTER"/>
    <property type="match status" value="1"/>
</dbReference>
<evidence type="ECO:0000256" key="1">
    <source>
        <dbReference type="ARBA" id="ARBA00022801"/>
    </source>
</evidence>
<dbReference type="InterPro" id="IPR027417">
    <property type="entry name" value="P-loop_NTPase"/>
</dbReference>
<dbReference type="STRING" id="490629.SAMN05216266_11692"/>
<evidence type="ECO:0000259" key="2">
    <source>
        <dbReference type="PROSITE" id="PS51192"/>
    </source>
</evidence>
<dbReference type="InterPro" id="IPR014001">
    <property type="entry name" value="Helicase_ATP-bd"/>
</dbReference>
<sequence length="849" mass="94903">MLRYLLADEVGLGKTVEAGLIVRQLILDDADATALVSVPTPLVQQWNAELRNRLLLGHALSAKRVRLITHDQLATGEHLQDHAVVVIDEAHKLKAQLERQPRLRTELQATKGLLLLSATPMRGNLDVFLGLLNLLDPLAFPLHGYAAFEKRVQDRENEAVSLQILTTHRASIRQRSTVLDELLRSHGKDPVVMRLIDTCRNDDLQTSPAWSELSNYVRETYRISRRMVRHRRNTESTEDYPVAGRSALFVPIVDPGREVVDEFLDQYRDHLTACPDRMTFSRTVMHGLGGPHALLRHMQRRLDALANDTAAPAADRYLIEATVAKLNLVGTETRQQLVLDLVDDRLSNELKVVVVATSTDVAKDFYGAARERWPEQLSRHLAVMNPTKREDELDCFLTGLGGRLLVGDHTLEEGRNLQDAHVLVNLDLPLDPNRLEQRIGRLDRFARRTEPAEIVVLTEPESEWVMSHIGLFTDGIGIFEDSVATLQRKLSELLGNLTEQLPEQGRFAFSMDLGELRKELEEERIDVDLLEELESVTAASDFDDAGFAELREAEEDPGELRAAFTQLTSMRGGLGLRPSEHPRTGVVRFPTEPGRSIFGTPHDVAAEVLPLLTQPRAYARSVATSRTGIAPLRLGDPMVDWLEQYLRIDERGRARAVVRPHHGNTVATMWLACDFLIEFDATHLPADTEGVRRRLRRRGDALLPPVIVRTWTDTVGPADDELVVELERPFDNRSDRLLNGKLWEEVLAELPNWQRLCTESGEAALTQVRTMPALTTAPVAATERGRAEVSARLAVLRARAQRLPTEAEKTSAQAELAREEGLGNALLKGIEQPSVSVVACGAVVLWPES</sequence>
<feature type="domain" description="Helicase C-terminal" evidence="3">
    <location>
        <begin position="333"/>
        <end position="509"/>
    </location>
</feature>
<dbReference type="PANTHER" id="PTHR45766:SF6">
    <property type="entry name" value="SWI_SNF-RELATED MATRIX-ASSOCIATED ACTIN-DEPENDENT REGULATOR OF CHROMATIN SUBFAMILY A-LIKE PROTEIN 1"/>
    <property type="match status" value="1"/>
</dbReference>
<evidence type="ECO:0000259" key="3">
    <source>
        <dbReference type="PROSITE" id="PS51194"/>
    </source>
</evidence>
<keyword evidence="4" id="KW-0347">Helicase</keyword>
<gene>
    <name evidence="4" type="ORF">SAMN05216266_11692</name>
</gene>
<keyword evidence="1" id="KW-0378">Hydrolase</keyword>
<dbReference type="SUPFAM" id="SSF52540">
    <property type="entry name" value="P-loop containing nucleoside triphosphate hydrolases"/>
    <property type="match status" value="1"/>
</dbReference>
<dbReference type="SMART" id="SM00487">
    <property type="entry name" value="DEXDc"/>
    <property type="match status" value="1"/>
</dbReference>
<name>A0A1I1BRN0_9PSEU</name>
<keyword evidence="4" id="KW-0067">ATP-binding</keyword>
<keyword evidence="4" id="KW-0547">Nucleotide-binding</keyword>
<dbReference type="Pfam" id="PF00271">
    <property type="entry name" value="Helicase_C"/>
    <property type="match status" value="1"/>
</dbReference>
<keyword evidence="5" id="KW-1185">Reference proteome</keyword>
<evidence type="ECO:0000313" key="5">
    <source>
        <dbReference type="Proteomes" id="UP000243799"/>
    </source>
</evidence>
<dbReference type="NCBIfam" id="NF041062">
    <property type="entry name" value="DpdE"/>
    <property type="match status" value="1"/>
</dbReference>
<dbReference type="InterPro" id="IPR001650">
    <property type="entry name" value="Helicase_C-like"/>
</dbReference>
<evidence type="ECO:0000313" key="4">
    <source>
        <dbReference type="EMBL" id="SFB52817.1"/>
    </source>
</evidence>
<reference evidence="5" key="1">
    <citation type="submission" date="2016-10" db="EMBL/GenBank/DDBJ databases">
        <authorList>
            <person name="Varghese N."/>
            <person name="Submissions S."/>
        </authorList>
    </citation>
    <scope>NUCLEOTIDE SEQUENCE [LARGE SCALE GENOMIC DNA]</scope>
    <source>
        <strain evidence="5">CGMCC 4.3568</strain>
    </source>
</reference>
<feature type="domain" description="Helicase ATP-binding" evidence="2">
    <location>
        <begin position="1"/>
        <end position="138"/>
    </location>
</feature>
<dbReference type="PROSITE" id="PS51192">
    <property type="entry name" value="HELICASE_ATP_BIND_1"/>
    <property type="match status" value="1"/>
</dbReference>